<dbReference type="OrthoDB" id="3696043at2"/>
<gene>
    <name evidence="2" type="ORF">EKG83_06915</name>
</gene>
<proteinExistence type="predicted"/>
<keyword evidence="3" id="KW-1185">Reference proteome</keyword>
<name>A0A5Q0GTJ6_SACSY</name>
<dbReference type="KEGG" id="ssyi:EKG83_06915"/>
<dbReference type="GO" id="GO:0008168">
    <property type="term" value="F:methyltransferase activity"/>
    <property type="evidence" value="ECO:0007669"/>
    <property type="project" value="UniProtKB-KW"/>
</dbReference>
<dbReference type="PANTHER" id="PTHR43861">
    <property type="entry name" value="TRANS-ACONITATE 2-METHYLTRANSFERASE-RELATED"/>
    <property type="match status" value="1"/>
</dbReference>
<evidence type="ECO:0000313" key="3">
    <source>
        <dbReference type="Proteomes" id="UP000325787"/>
    </source>
</evidence>
<accession>A0A5Q0GTJ6</accession>
<dbReference type="CDD" id="cd02440">
    <property type="entry name" value="AdoMet_MTases"/>
    <property type="match status" value="1"/>
</dbReference>
<protein>
    <submittedName>
        <fullName evidence="2">Class I SAM-dependent methyltransferase</fullName>
    </submittedName>
</protein>
<evidence type="ECO:0000313" key="2">
    <source>
        <dbReference type="EMBL" id="QFZ17231.1"/>
    </source>
</evidence>
<organism evidence="2 3">
    <name type="scientific">Saccharothrix syringae</name>
    <name type="common">Nocardiopsis syringae</name>
    <dbReference type="NCBI Taxonomy" id="103733"/>
    <lineage>
        <taxon>Bacteria</taxon>
        <taxon>Bacillati</taxon>
        <taxon>Actinomycetota</taxon>
        <taxon>Actinomycetes</taxon>
        <taxon>Pseudonocardiales</taxon>
        <taxon>Pseudonocardiaceae</taxon>
        <taxon>Saccharothrix</taxon>
    </lineage>
</organism>
<keyword evidence="2" id="KW-0489">Methyltransferase</keyword>
<feature type="compositionally biased region" description="Pro residues" evidence="1">
    <location>
        <begin position="26"/>
        <end position="35"/>
    </location>
</feature>
<keyword evidence="2" id="KW-0808">Transferase</keyword>
<sequence length="274" mass="28809">MPGGRLTGTRPGTRQPVRSGRRTPNNPSPAPPAPPKVARVDLTPLAVPHTLTHLKPLLPPPPARVLEAGCGRGALAAALAELGYRVTGVDRDAGMAAAAGERGVPVIRADVREVSGEYDVVLFTRSLHHAEDLDGVLAHAAALLAPGGRIVIEEFAWERVDRAAAHFLHDNRALLVATGLLDADLPTGDLLDAWVDAHDSLHRGSAMTAALGRVGSDPTEVATGILWRLVDGRGGAWVEPARVADALDAIREAERRRLAAGMLPAVGLFASVRR</sequence>
<dbReference type="EMBL" id="CP034550">
    <property type="protein sequence ID" value="QFZ17231.1"/>
    <property type="molecule type" value="Genomic_DNA"/>
</dbReference>
<dbReference type="Gene3D" id="3.40.50.150">
    <property type="entry name" value="Vaccinia Virus protein VP39"/>
    <property type="match status" value="1"/>
</dbReference>
<feature type="compositionally biased region" description="Low complexity" evidence="1">
    <location>
        <begin position="7"/>
        <end position="16"/>
    </location>
</feature>
<dbReference type="SUPFAM" id="SSF53335">
    <property type="entry name" value="S-adenosyl-L-methionine-dependent methyltransferases"/>
    <property type="match status" value="1"/>
</dbReference>
<dbReference type="GO" id="GO:0032259">
    <property type="term" value="P:methylation"/>
    <property type="evidence" value="ECO:0007669"/>
    <property type="project" value="UniProtKB-KW"/>
</dbReference>
<dbReference type="Pfam" id="PF13489">
    <property type="entry name" value="Methyltransf_23"/>
    <property type="match status" value="1"/>
</dbReference>
<dbReference type="AlphaFoldDB" id="A0A5Q0GTJ6"/>
<dbReference type="Proteomes" id="UP000325787">
    <property type="component" value="Chromosome"/>
</dbReference>
<reference evidence="3" key="1">
    <citation type="journal article" date="2021" name="Curr. Microbiol.">
        <title>Complete genome of nocamycin-producing strain Saccharothrix syringae NRRL B-16468 reveals the biosynthetic potential for secondary metabolites.</title>
        <authorList>
            <person name="Mo X."/>
            <person name="Yang S."/>
        </authorList>
    </citation>
    <scope>NUCLEOTIDE SEQUENCE [LARGE SCALE GENOMIC DNA]</scope>
    <source>
        <strain evidence="3">ATCC 51364 / DSM 43886 / JCM 6844 / KCTC 9398 / NBRC 14523 / NRRL B-16468 / INA 2240</strain>
    </source>
</reference>
<feature type="region of interest" description="Disordered" evidence="1">
    <location>
        <begin position="1"/>
        <end position="36"/>
    </location>
</feature>
<evidence type="ECO:0000256" key="1">
    <source>
        <dbReference type="SAM" id="MobiDB-lite"/>
    </source>
</evidence>
<dbReference type="InterPro" id="IPR029063">
    <property type="entry name" value="SAM-dependent_MTases_sf"/>
</dbReference>